<evidence type="ECO:0008006" key="3">
    <source>
        <dbReference type="Google" id="ProtNLM"/>
    </source>
</evidence>
<proteinExistence type="predicted"/>
<sequence>MPRLQIDVAEQKLRAIELLMEECGFSTKKDLFNNALTLFQWAVNERKRGNTIAAIDNSSKNYRELHMPSLDDVRVVATMGGRAKSSGK</sequence>
<comment type="caution">
    <text evidence="1">The sequence shown here is derived from an EMBL/GenBank/DDBJ whole genome shotgun (WGS) entry which is preliminary data.</text>
</comment>
<dbReference type="EMBL" id="JAATTO010000066">
    <property type="protein sequence ID" value="MBC9983312.1"/>
    <property type="molecule type" value="Genomic_DNA"/>
</dbReference>
<dbReference type="RefSeq" id="WP_188100484.1">
    <property type="nucleotide sequence ID" value="NZ_JAANIH010000017.1"/>
</dbReference>
<reference evidence="1 2" key="1">
    <citation type="journal article" date="2020" name="Arch. Microbiol.">
        <title>Bradyrhizobium campsiandrae sp. nov., a nitrogen-fixing bacterial strain isolated from a native leguminous tree from the Amazon adapted to flooded conditions.</title>
        <authorList>
            <person name="Cabral Michel D."/>
            <person name="Martins da Costa E."/>
            <person name="Azarias Guimaraes A."/>
            <person name="Soares de Carvalho T."/>
            <person name="Santos de Castro Caputo P."/>
            <person name="Willems A."/>
            <person name="de Souza Moreira F.M."/>
        </authorList>
    </citation>
    <scope>NUCLEOTIDE SEQUENCE [LARGE SCALE GENOMIC DNA]</scope>
    <source>
        <strain evidence="2">INPA 384B</strain>
    </source>
</reference>
<evidence type="ECO:0000313" key="1">
    <source>
        <dbReference type="EMBL" id="MBC9983312.1"/>
    </source>
</evidence>
<accession>A0ABR7UIN4</accession>
<evidence type="ECO:0000313" key="2">
    <source>
        <dbReference type="Proteomes" id="UP000639516"/>
    </source>
</evidence>
<gene>
    <name evidence="1" type="ORF">HA482_34525</name>
</gene>
<keyword evidence="2" id="KW-1185">Reference proteome</keyword>
<organism evidence="1 2">
    <name type="scientific">Bradyrhizobium campsiandrae</name>
    <dbReference type="NCBI Taxonomy" id="1729892"/>
    <lineage>
        <taxon>Bacteria</taxon>
        <taxon>Pseudomonadati</taxon>
        <taxon>Pseudomonadota</taxon>
        <taxon>Alphaproteobacteria</taxon>
        <taxon>Hyphomicrobiales</taxon>
        <taxon>Nitrobacteraceae</taxon>
        <taxon>Bradyrhizobium</taxon>
    </lineage>
</organism>
<name>A0ABR7UIN4_9BRAD</name>
<dbReference type="Proteomes" id="UP000639516">
    <property type="component" value="Unassembled WGS sequence"/>
</dbReference>
<protein>
    <recommendedName>
        <fullName evidence="3">Type II toxin-antitoxin system VapB family antitoxin</fullName>
    </recommendedName>
</protein>